<feature type="region of interest" description="Disordered" evidence="1">
    <location>
        <begin position="578"/>
        <end position="619"/>
    </location>
</feature>
<evidence type="ECO:0000256" key="1">
    <source>
        <dbReference type="SAM" id="MobiDB-lite"/>
    </source>
</evidence>
<dbReference type="SUPFAM" id="SSF48371">
    <property type="entry name" value="ARM repeat"/>
    <property type="match status" value="1"/>
</dbReference>
<feature type="compositionally biased region" description="Basic and acidic residues" evidence="1">
    <location>
        <begin position="1231"/>
        <end position="1272"/>
    </location>
</feature>
<protein>
    <submittedName>
        <fullName evidence="2">Condensin-2 complex subunit G2</fullName>
    </submittedName>
</protein>
<feature type="region of interest" description="Disordered" evidence="1">
    <location>
        <begin position="1198"/>
        <end position="1344"/>
    </location>
</feature>
<dbReference type="GO" id="GO:0000796">
    <property type="term" value="C:condensin complex"/>
    <property type="evidence" value="ECO:0007669"/>
    <property type="project" value="TreeGrafter"/>
</dbReference>
<dbReference type="GO" id="GO:0005634">
    <property type="term" value="C:nucleus"/>
    <property type="evidence" value="ECO:0007669"/>
    <property type="project" value="InterPro"/>
</dbReference>
<dbReference type="OrthoDB" id="10062843at2759"/>
<dbReference type="Proteomes" id="UP000078348">
    <property type="component" value="Unassembled WGS sequence"/>
</dbReference>
<organism evidence="2 3">
    <name type="scientific">Blastocystis sp. subtype 1 (strain ATCC 50177 / NandII)</name>
    <dbReference type="NCBI Taxonomy" id="478820"/>
    <lineage>
        <taxon>Eukaryota</taxon>
        <taxon>Sar</taxon>
        <taxon>Stramenopiles</taxon>
        <taxon>Bigyra</taxon>
        <taxon>Opalozoa</taxon>
        <taxon>Opalinata</taxon>
        <taxon>Blastocystidae</taxon>
        <taxon>Blastocystis</taxon>
    </lineage>
</organism>
<feature type="compositionally biased region" description="Basic residues" evidence="1">
    <location>
        <begin position="590"/>
        <end position="599"/>
    </location>
</feature>
<dbReference type="STRING" id="478820.A0A196SH23"/>
<dbReference type="GO" id="GO:0000070">
    <property type="term" value="P:mitotic sister chromatid segregation"/>
    <property type="evidence" value="ECO:0007669"/>
    <property type="project" value="TreeGrafter"/>
</dbReference>
<sequence length="1344" mass="151786">MSKRVKALLERVNCDDCEGAVLNIIADDMNPASDFNLKETMQPMTKKQLEQFWNAILHTVERITDMDNPLVNGVIPANADPFNSKDLEFLEALQRIFMTVLENDILWCPSMDSILAIIHQFFFCLTEDIQNGYCSVFEKCWTKEIASRDNYTPNMCMFLMTKVTKEGKSFSSCMNRLNAIRESFRLIDFSSSQSGELKKLILHSLTMTRFFAHTHGKKLLIQFLILNSEFPRDCLRSLQTCLLSMPATSLRKWGDIIIAADLACTDDDVRTALERDVIQELLNICVHASDPHTFLSLKTLIGTFVHCRKHKVLWNRLTELYEPILFRSLAAINSSVRRHAVVVFTDCFPLGSSEVRDSYSIEEQFKSILLLCDDECPDVRSITVAGVLHLITNYFELLPLSVTTMLFDHFIGHLLYDQQIEVREYCFRGLIEVLDNKLTYSALFPRLQKCWPFIFDKSIRVRRVFLHLLAKLQNIKSFDMGSFFVLGDFLAMFVYDHQHNPANSINKLYVRFLYPLFWKEADNAKVVTRLHNFVLTDAEACCVFMSESMKVAGVDNALKLTRLMLISLFLCFEGVATGESPEDKKPAVPAKKKNRGKKRVAAEISEAETGQETGGSSFEKGKIPAGTSAFQEKLFHLITVMVRELSRLCGEKEVAEAGKYLLADVTKERLNALYSHTVSTEVEADFLSFLSFFRYKDIEAINSSFMSTILSSSQEYLTTHLSLFMQLVYQWNVGDALLDAALQQIGAFLERPGAAATEAVTSVSLPLKKAKKQKGVEVSLEQSLSLLQAVVDDSIAQSSVYSQDTLQRVHALLQRVLPSLAQFAFARPAVSTASADDARSEATLSFFFRLATLLLKEETFSALTAFLAQSKAPEDQEAQEETQEAGRVPPSYRELRRLLSEATFDVGATGHLFLSLLHLLLSYTQHITAMGFIDAEFTDALLLLTRNTMSCLFTSDPEAVRRQVEKVRLGLQIADEDANLLEMKAFAGEAVLAVLCKWLQGLRVMSASLPGGNTGHVFDVVRNVLYLFPLECFLGMETEMIGFLHCYPSLTEELVENEVRRLLRCLDEREGVVTLQSLKEVHLKRLDATRDSVLLTLFAKNPTVLNQVCKFALKRVSKTSKLGEVVCVFCVALTCMETRATLHLKIAATNYTPFVRFMKDYEEKYQETLSSAEDSEMKRGLEYLGAVMAELRRCGEKAGEKAAKKKEKKRKRMAKLDVIESEEESEAFAPEEIKEESKSKKEKKSKQESKQESSMEELSLHQKAEEPQKEEQPIEVDEAPIDEQAVPEEVPAPSPQEETIPIPSMSTPKKSPSATPRKEPSSPELSQTPEKDSQSDSYFDEPEY</sequence>
<dbReference type="EMBL" id="LXWW01000159">
    <property type="protein sequence ID" value="OAO15264.1"/>
    <property type="molecule type" value="Genomic_DNA"/>
</dbReference>
<keyword evidence="3" id="KW-1185">Reference proteome</keyword>
<dbReference type="PANTHER" id="PTHR16199">
    <property type="entry name" value="CONDENSIN-2 COMPLEX SUBUNIT G2"/>
    <property type="match status" value="1"/>
</dbReference>
<reference evidence="2 3" key="1">
    <citation type="submission" date="2016-05" db="EMBL/GenBank/DDBJ databases">
        <title>Nuclear genome of Blastocystis sp. subtype 1 NandII.</title>
        <authorList>
            <person name="Gentekaki E."/>
            <person name="Curtis B."/>
            <person name="Stairs C."/>
            <person name="Eme L."/>
            <person name="Herman E."/>
            <person name="Klimes V."/>
            <person name="Arias M.C."/>
            <person name="Elias M."/>
            <person name="Hilliou F."/>
            <person name="Klute M."/>
            <person name="Malik S.-B."/>
            <person name="Pightling A."/>
            <person name="Rachubinski R."/>
            <person name="Salas D."/>
            <person name="Schlacht A."/>
            <person name="Suga H."/>
            <person name="Archibald J."/>
            <person name="Ball S.G."/>
            <person name="Clark G."/>
            <person name="Dacks J."/>
            <person name="Van Der Giezen M."/>
            <person name="Tsaousis A."/>
            <person name="Roger A."/>
        </authorList>
    </citation>
    <scope>NUCLEOTIDE SEQUENCE [LARGE SCALE GENOMIC DNA]</scope>
    <source>
        <strain evidence="3">ATCC 50177 / NandII</strain>
    </source>
</reference>
<feature type="compositionally biased region" description="Polar residues" evidence="1">
    <location>
        <begin position="1304"/>
        <end position="1314"/>
    </location>
</feature>
<dbReference type="InterPro" id="IPR024741">
    <property type="entry name" value="Condensin2_G2"/>
</dbReference>
<evidence type="ECO:0000313" key="2">
    <source>
        <dbReference type="EMBL" id="OAO15264.1"/>
    </source>
</evidence>
<dbReference type="InterPro" id="IPR016024">
    <property type="entry name" value="ARM-type_fold"/>
</dbReference>
<name>A0A196SH23_BLAHN</name>
<comment type="caution">
    <text evidence="2">The sequence shown here is derived from an EMBL/GenBank/DDBJ whole genome shotgun (WGS) entry which is preliminary data.</text>
</comment>
<dbReference type="PANTHER" id="PTHR16199:SF4">
    <property type="entry name" value="CONDENSIN-2 COMPLEX SUBUNIT G2"/>
    <property type="match status" value="1"/>
</dbReference>
<dbReference type="InterPro" id="IPR011989">
    <property type="entry name" value="ARM-like"/>
</dbReference>
<dbReference type="Gene3D" id="1.25.10.10">
    <property type="entry name" value="Leucine-rich Repeat Variant"/>
    <property type="match status" value="1"/>
</dbReference>
<dbReference type="Pfam" id="PF12422">
    <property type="entry name" value="Condensin2nSMC"/>
    <property type="match status" value="1"/>
</dbReference>
<evidence type="ECO:0000313" key="3">
    <source>
        <dbReference type="Proteomes" id="UP000078348"/>
    </source>
</evidence>
<accession>A0A196SH23</accession>
<proteinExistence type="predicted"/>
<feature type="compositionally biased region" description="Basic residues" evidence="1">
    <location>
        <begin position="1203"/>
        <end position="1213"/>
    </location>
</feature>
<gene>
    <name evidence="2" type="ORF">AV274_3043</name>
</gene>